<dbReference type="AlphaFoldDB" id="A0A2Z4VZM3"/>
<dbReference type="OrthoDB" id="2311687at2"/>
<protein>
    <submittedName>
        <fullName evidence="5">Uncharacterized protein</fullName>
    </submittedName>
</protein>
<dbReference type="Proteomes" id="UP000289316">
    <property type="component" value="Unassembled WGS sequence"/>
</dbReference>
<evidence type="ECO:0000313" key="4">
    <source>
        <dbReference type="EMBL" id="RXV64700.1"/>
    </source>
</evidence>
<evidence type="ECO:0000313" key="3">
    <source>
        <dbReference type="EMBL" id="QIA90295.1"/>
    </source>
</evidence>
<dbReference type="GeneID" id="48466122"/>
<accession>A0A2Z4VZM3</accession>
<reference evidence="5 9" key="4">
    <citation type="submission" date="2019-04" db="EMBL/GenBank/DDBJ databases">
        <title>Microbes associate with the intestines of laboratory mice.</title>
        <authorList>
            <person name="Navarre W."/>
            <person name="Wong E."/>
            <person name="Huang K."/>
            <person name="Tropini C."/>
            <person name="Ng K."/>
            <person name="Yu B."/>
        </authorList>
    </citation>
    <scope>NUCLEOTIDE SEQUENCE [LARGE SCALE GENOMIC DNA]</scope>
    <source>
        <strain evidence="5 9">NM26_J9</strain>
    </source>
</reference>
<dbReference type="Proteomes" id="UP000250153">
    <property type="component" value="Chromosome"/>
</dbReference>
<evidence type="ECO:0000313" key="6">
    <source>
        <dbReference type="Proteomes" id="UP000250143"/>
    </source>
</evidence>
<dbReference type="EMBL" id="CP023566">
    <property type="protein sequence ID" value="AWZ41014.1"/>
    <property type="molecule type" value="Genomic_DNA"/>
</dbReference>
<evidence type="ECO:0000313" key="10">
    <source>
        <dbReference type="Proteomes" id="UP000463931"/>
    </source>
</evidence>
<dbReference type="Proteomes" id="UP000306855">
    <property type="component" value="Unassembled WGS sequence"/>
</dbReference>
<reference evidence="6 7" key="1">
    <citation type="submission" date="2017-09" db="EMBL/GenBank/DDBJ databases">
        <title>Predominant Lactobacillus spp. isolated from feces of mice subjected to short-term calorie restriction.</title>
        <authorList>
            <person name="Zhang C."/>
            <person name="Zhao L."/>
            <person name="Pan F."/>
        </authorList>
    </citation>
    <scope>NUCLEOTIDE SEQUENCE [LARGE SCALE GENOMIC DNA]</scope>
    <source>
        <strain evidence="2 6">CR141</strain>
        <strain evidence="1 7">CR147</strain>
    </source>
</reference>
<reference evidence="3 10" key="3">
    <citation type="journal article" date="2019" name="Nat. Med.">
        <title>Preventing dysbiosis of the neonatal mouse intestinal microbiome protects against late-onset sepsis.</title>
        <authorList>
            <person name="Singer J.R."/>
            <person name="Blosser E.G."/>
            <person name="Zindl C.L."/>
            <person name="Silberger D.J."/>
            <person name="Conlan S."/>
            <person name="Laufer V.A."/>
            <person name="DiToro D."/>
            <person name="Deming C."/>
            <person name="Kumar R."/>
            <person name="Morrow C.D."/>
            <person name="Segre J.A."/>
            <person name="Gray M.J."/>
            <person name="Randolph D.A."/>
            <person name="Weaver C.T."/>
        </authorList>
    </citation>
    <scope>NUCLEOTIDE SEQUENCE [LARGE SCALE GENOMIC DNA]</scope>
    <source>
        <strain evidence="3 10">V10</strain>
    </source>
</reference>
<evidence type="ECO:0000313" key="9">
    <source>
        <dbReference type="Proteomes" id="UP000306855"/>
    </source>
</evidence>
<dbReference type="Proteomes" id="UP000250143">
    <property type="component" value="Chromosome"/>
</dbReference>
<dbReference type="EMBL" id="QZFR01000117">
    <property type="protein sequence ID" value="RXV64700.1"/>
    <property type="molecule type" value="Genomic_DNA"/>
</dbReference>
<gene>
    <name evidence="2" type="ORF">CPQ89_08280</name>
    <name evidence="1" type="ORF">CPS94_03170</name>
    <name evidence="4" type="ORF">D6C19_10745</name>
    <name evidence="5" type="ORF">E5340_05045</name>
    <name evidence="3" type="ORF">FEE40_09115</name>
</gene>
<dbReference type="EMBL" id="SRYK01000018">
    <property type="protein sequence ID" value="TGY55683.1"/>
    <property type="molecule type" value="Genomic_DNA"/>
</dbReference>
<dbReference type="RefSeq" id="WP_004047775.1">
    <property type="nucleotide sequence ID" value="NZ_BDFM01000353.1"/>
</dbReference>
<dbReference type="EMBL" id="CP040852">
    <property type="protein sequence ID" value="QIA90295.1"/>
    <property type="molecule type" value="Genomic_DNA"/>
</dbReference>
<keyword evidence="6" id="KW-1185">Reference proteome</keyword>
<proteinExistence type="predicted"/>
<evidence type="ECO:0000313" key="8">
    <source>
        <dbReference type="Proteomes" id="UP000289316"/>
    </source>
</evidence>
<reference evidence="4 8" key="2">
    <citation type="submission" date="2018-09" db="EMBL/GenBank/DDBJ databases">
        <title>Murine metabolic-syndrome-specific gut microbial biobank.</title>
        <authorList>
            <person name="Liu C."/>
        </authorList>
    </citation>
    <scope>NUCLEOTIDE SEQUENCE [LARGE SCALE GENOMIC DNA]</scope>
    <source>
        <strain evidence="4 8">C-30</strain>
    </source>
</reference>
<organism evidence="5 9">
    <name type="scientific">Ligilactobacillus murinus</name>
    <dbReference type="NCBI Taxonomy" id="1622"/>
    <lineage>
        <taxon>Bacteria</taxon>
        <taxon>Bacillati</taxon>
        <taxon>Bacillota</taxon>
        <taxon>Bacilli</taxon>
        <taxon>Lactobacillales</taxon>
        <taxon>Lactobacillaceae</taxon>
        <taxon>Ligilactobacillus</taxon>
    </lineage>
</organism>
<evidence type="ECO:0000313" key="5">
    <source>
        <dbReference type="EMBL" id="TGY55683.1"/>
    </source>
</evidence>
<dbReference type="EMBL" id="CP023565">
    <property type="protein sequence ID" value="AWZ37993.1"/>
    <property type="molecule type" value="Genomic_DNA"/>
</dbReference>
<dbReference type="KEGG" id="lmur:CPS94_03170"/>
<dbReference type="Proteomes" id="UP000463931">
    <property type="component" value="Chromosome"/>
</dbReference>
<evidence type="ECO:0000313" key="1">
    <source>
        <dbReference type="EMBL" id="AWZ37993.1"/>
    </source>
</evidence>
<evidence type="ECO:0000313" key="7">
    <source>
        <dbReference type="Proteomes" id="UP000250153"/>
    </source>
</evidence>
<sequence length="139" mass="16161">MSKSVEHIISNLNKEIVTFSSYDFITKEVKSTTMTLESRLKATCEESFLVSGEWLAANEARFDVDDIEIEDDGIYCVSTECIYDLSSDYAKAYHMLLEDGYVSQLSNTQFCEEWETDYWETIAGRHRFTKFDEETFVFS</sequence>
<name>A0A2Z4VZM3_9LACO</name>
<evidence type="ECO:0000313" key="2">
    <source>
        <dbReference type="EMBL" id="AWZ41014.1"/>
    </source>
</evidence>